<evidence type="ECO:0000313" key="2">
    <source>
        <dbReference type="EMBL" id="TCP61779.1"/>
    </source>
</evidence>
<dbReference type="RefSeq" id="WP_131920176.1">
    <property type="nucleotide sequence ID" value="NZ_JAOQNU010000025.1"/>
</dbReference>
<feature type="region of interest" description="Disordered" evidence="1">
    <location>
        <begin position="1"/>
        <end position="21"/>
    </location>
</feature>
<accession>A0A4R2RH64</accession>
<keyword evidence="3" id="KW-1185">Reference proteome</keyword>
<name>A0A4R2RH64_9FIRM</name>
<sequence length="73" mass="8064">MEKNVHTMPVLPSSSGMGKARPLQEVGVNHTDDHHAGDLREAISVNMRQTMANVADDQDDDALAGHHRDDRTY</sequence>
<reference evidence="2 3" key="1">
    <citation type="submission" date="2019-03" db="EMBL/GenBank/DDBJ databases">
        <title>Genomic Encyclopedia of Type Strains, Phase IV (KMG-IV): sequencing the most valuable type-strain genomes for metagenomic binning, comparative biology and taxonomic classification.</title>
        <authorList>
            <person name="Goeker M."/>
        </authorList>
    </citation>
    <scope>NUCLEOTIDE SEQUENCE [LARGE SCALE GENOMIC DNA]</scope>
    <source>
        <strain evidence="2 3">DSM 11170</strain>
    </source>
</reference>
<dbReference type="Proteomes" id="UP000294813">
    <property type="component" value="Unassembled WGS sequence"/>
</dbReference>
<organism evidence="2 3">
    <name type="scientific">Heliophilum fasciatum</name>
    <dbReference type="NCBI Taxonomy" id="35700"/>
    <lineage>
        <taxon>Bacteria</taxon>
        <taxon>Bacillati</taxon>
        <taxon>Bacillota</taxon>
        <taxon>Clostridia</taxon>
        <taxon>Eubacteriales</taxon>
        <taxon>Heliobacteriaceae</taxon>
        <taxon>Heliophilum</taxon>
    </lineage>
</organism>
<comment type="caution">
    <text evidence="2">The sequence shown here is derived from an EMBL/GenBank/DDBJ whole genome shotgun (WGS) entry which is preliminary data.</text>
</comment>
<gene>
    <name evidence="2" type="ORF">EDD73_12510</name>
</gene>
<evidence type="ECO:0000256" key="1">
    <source>
        <dbReference type="SAM" id="MobiDB-lite"/>
    </source>
</evidence>
<dbReference type="AlphaFoldDB" id="A0A4R2RH64"/>
<dbReference type="EMBL" id="SLXT01000025">
    <property type="protein sequence ID" value="TCP61779.1"/>
    <property type="molecule type" value="Genomic_DNA"/>
</dbReference>
<feature type="compositionally biased region" description="Basic and acidic residues" evidence="1">
    <location>
        <begin position="63"/>
        <end position="73"/>
    </location>
</feature>
<feature type="region of interest" description="Disordered" evidence="1">
    <location>
        <begin position="54"/>
        <end position="73"/>
    </location>
</feature>
<protein>
    <submittedName>
        <fullName evidence="2">Uncharacterized protein</fullName>
    </submittedName>
</protein>
<evidence type="ECO:0000313" key="3">
    <source>
        <dbReference type="Proteomes" id="UP000294813"/>
    </source>
</evidence>
<proteinExistence type="predicted"/>